<keyword evidence="3" id="KW-1185">Reference proteome</keyword>
<name>A0A5C5VXG9_9BACT</name>
<dbReference type="GO" id="GO:0015097">
    <property type="term" value="F:mercury ion transmembrane transporter activity"/>
    <property type="evidence" value="ECO:0007669"/>
    <property type="project" value="InterPro"/>
</dbReference>
<dbReference type="Pfam" id="PF03203">
    <property type="entry name" value="MerC"/>
    <property type="match status" value="1"/>
</dbReference>
<proteinExistence type="predicted"/>
<dbReference type="Proteomes" id="UP000318995">
    <property type="component" value="Unassembled WGS sequence"/>
</dbReference>
<keyword evidence="1" id="KW-1133">Transmembrane helix</keyword>
<feature type="transmembrane region" description="Helical" evidence="1">
    <location>
        <begin position="26"/>
        <end position="46"/>
    </location>
</feature>
<evidence type="ECO:0000313" key="2">
    <source>
        <dbReference type="EMBL" id="TWT43130.1"/>
    </source>
</evidence>
<sequence>MPCQTSSAAETRAVASRAAWGDAAGIAASVACAVHCALVPVTVGYLPALGLSWVAGKGFHQGMTALCFAVAVLAFAPGFRKHGKIAPALLGLLGVGLLAIEAFGVAGLSCAACLPGSQTAATGESLLSRYAVVLPPMAGVILVAAHLLNHRYACLCCKSGHQHPHEG</sequence>
<feature type="transmembrane region" description="Helical" evidence="1">
    <location>
        <begin position="85"/>
        <end position="114"/>
    </location>
</feature>
<protein>
    <submittedName>
        <fullName evidence="2">MerC mercury resistance protein</fullName>
    </submittedName>
</protein>
<dbReference type="InterPro" id="IPR004891">
    <property type="entry name" value="Mercury-R_MerC"/>
</dbReference>
<organism evidence="2 3">
    <name type="scientific">Botrimarina hoheduenensis</name>
    <dbReference type="NCBI Taxonomy" id="2528000"/>
    <lineage>
        <taxon>Bacteria</taxon>
        <taxon>Pseudomonadati</taxon>
        <taxon>Planctomycetota</taxon>
        <taxon>Planctomycetia</taxon>
        <taxon>Pirellulales</taxon>
        <taxon>Lacipirellulaceae</taxon>
        <taxon>Botrimarina</taxon>
    </lineage>
</organism>
<dbReference type="AlphaFoldDB" id="A0A5C5VXG9"/>
<accession>A0A5C5VXG9</accession>
<dbReference type="EMBL" id="SJPH01000004">
    <property type="protein sequence ID" value="TWT43130.1"/>
    <property type="molecule type" value="Genomic_DNA"/>
</dbReference>
<gene>
    <name evidence="2" type="ORF">Pla111_20800</name>
</gene>
<feature type="transmembrane region" description="Helical" evidence="1">
    <location>
        <begin position="58"/>
        <end position="79"/>
    </location>
</feature>
<evidence type="ECO:0000313" key="3">
    <source>
        <dbReference type="Proteomes" id="UP000318995"/>
    </source>
</evidence>
<dbReference type="RefSeq" id="WP_197524937.1">
    <property type="nucleotide sequence ID" value="NZ_SJPH01000004.1"/>
</dbReference>
<keyword evidence="1" id="KW-0812">Transmembrane</keyword>
<feature type="transmembrane region" description="Helical" evidence="1">
    <location>
        <begin position="126"/>
        <end position="148"/>
    </location>
</feature>
<reference evidence="2 3" key="1">
    <citation type="submission" date="2019-02" db="EMBL/GenBank/DDBJ databases">
        <title>Deep-cultivation of Planctomycetes and their phenomic and genomic characterization uncovers novel biology.</title>
        <authorList>
            <person name="Wiegand S."/>
            <person name="Jogler M."/>
            <person name="Boedeker C."/>
            <person name="Pinto D."/>
            <person name="Vollmers J."/>
            <person name="Rivas-Marin E."/>
            <person name="Kohn T."/>
            <person name="Peeters S.H."/>
            <person name="Heuer A."/>
            <person name="Rast P."/>
            <person name="Oberbeckmann S."/>
            <person name="Bunk B."/>
            <person name="Jeske O."/>
            <person name="Meyerdierks A."/>
            <person name="Storesund J.E."/>
            <person name="Kallscheuer N."/>
            <person name="Luecker S."/>
            <person name="Lage O.M."/>
            <person name="Pohl T."/>
            <person name="Merkel B.J."/>
            <person name="Hornburger P."/>
            <person name="Mueller R.-W."/>
            <person name="Bruemmer F."/>
            <person name="Labrenz M."/>
            <person name="Spormann A.M."/>
            <person name="Op Den Camp H."/>
            <person name="Overmann J."/>
            <person name="Amann R."/>
            <person name="Jetten M.S.M."/>
            <person name="Mascher T."/>
            <person name="Medema M.H."/>
            <person name="Devos D.P."/>
            <person name="Kaster A.-K."/>
            <person name="Ovreas L."/>
            <person name="Rohde M."/>
            <person name="Galperin M.Y."/>
            <person name="Jogler C."/>
        </authorList>
    </citation>
    <scope>NUCLEOTIDE SEQUENCE [LARGE SCALE GENOMIC DNA]</scope>
    <source>
        <strain evidence="2 3">Pla111</strain>
    </source>
</reference>
<keyword evidence="1" id="KW-0472">Membrane</keyword>
<comment type="caution">
    <text evidence="2">The sequence shown here is derived from an EMBL/GenBank/DDBJ whole genome shotgun (WGS) entry which is preliminary data.</text>
</comment>
<dbReference type="GO" id="GO:0016020">
    <property type="term" value="C:membrane"/>
    <property type="evidence" value="ECO:0007669"/>
    <property type="project" value="InterPro"/>
</dbReference>
<evidence type="ECO:0000256" key="1">
    <source>
        <dbReference type="SAM" id="Phobius"/>
    </source>
</evidence>